<keyword evidence="1" id="KW-1185">Reference proteome</keyword>
<dbReference type="AlphaFoldDB" id="A0A7I4YWQ2"/>
<evidence type="ECO:0000313" key="2">
    <source>
        <dbReference type="WBParaSite" id="HCON_00157470-00001"/>
    </source>
</evidence>
<proteinExistence type="predicted"/>
<protein>
    <submittedName>
        <fullName evidence="2">Transposase</fullName>
    </submittedName>
</protein>
<organism evidence="1 2">
    <name type="scientific">Haemonchus contortus</name>
    <name type="common">Barber pole worm</name>
    <dbReference type="NCBI Taxonomy" id="6289"/>
    <lineage>
        <taxon>Eukaryota</taxon>
        <taxon>Metazoa</taxon>
        <taxon>Ecdysozoa</taxon>
        <taxon>Nematoda</taxon>
        <taxon>Chromadorea</taxon>
        <taxon>Rhabditida</taxon>
        <taxon>Rhabditina</taxon>
        <taxon>Rhabditomorpha</taxon>
        <taxon>Strongyloidea</taxon>
        <taxon>Trichostrongylidae</taxon>
        <taxon>Haemonchus</taxon>
    </lineage>
</organism>
<reference evidence="2" key="1">
    <citation type="submission" date="2020-12" db="UniProtKB">
        <authorList>
            <consortium name="WormBaseParasite"/>
        </authorList>
    </citation>
    <scope>IDENTIFICATION</scope>
    <source>
        <strain evidence="2">MHco3</strain>
    </source>
</reference>
<dbReference type="OMA" id="NINCDKT"/>
<dbReference type="WBParaSite" id="HCON_00157470-00001">
    <property type="protein sequence ID" value="HCON_00157470-00001"/>
    <property type="gene ID" value="HCON_00157470"/>
</dbReference>
<accession>A0A7I4YWQ2</accession>
<dbReference type="Proteomes" id="UP000025227">
    <property type="component" value="Unplaced"/>
</dbReference>
<dbReference type="OrthoDB" id="5800121at2759"/>
<name>A0A7I4YWQ2_HAECO</name>
<evidence type="ECO:0000313" key="1">
    <source>
        <dbReference type="Proteomes" id="UP000025227"/>
    </source>
</evidence>
<sequence length="100" mass="11931">MREARLRWYGHVLRADEESVRKMGLSPDVYGKRHRGRPKQRWLDTLHEDLKTVNIYPDQAFNREKWRQHVNRGLTLTRLHHQGLRLNEGSSSVNINCDKT</sequence>